<feature type="transmembrane region" description="Helical" evidence="1">
    <location>
        <begin position="75"/>
        <end position="97"/>
    </location>
</feature>
<protein>
    <submittedName>
        <fullName evidence="2">Heptaprenyl diphosphate synthase</fullName>
    </submittedName>
</protein>
<keyword evidence="1" id="KW-0472">Membrane</keyword>
<dbReference type="EMBL" id="LBBT01000247">
    <property type="protein sequence ID" value="KKY00752.1"/>
    <property type="molecule type" value="Genomic_DNA"/>
</dbReference>
<reference evidence="2 3" key="1">
    <citation type="submission" date="2015-04" db="EMBL/GenBank/DDBJ databases">
        <title>Microcin producing Clostridium sp. JC272T.</title>
        <authorList>
            <person name="Jyothsna T."/>
            <person name="Sasikala C."/>
            <person name="Ramana C."/>
        </authorList>
    </citation>
    <scope>NUCLEOTIDE SEQUENCE [LARGE SCALE GENOMIC DNA]</scope>
    <source>
        <strain evidence="2 3">JC272</strain>
    </source>
</reference>
<organism evidence="2 3">
    <name type="scientific">Paraclostridium benzoelyticum</name>
    <dbReference type="NCBI Taxonomy" id="1629550"/>
    <lineage>
        <taxon>Bacteria</taxon>
        <taxon>Bacillati</taxon>
        <taxon>Bacillota</taxon>
        <taxon>Clostridia</taxon>
        <taxon>Peptostreptococcales</taxon>
        <taxon>Peptostreptococcaceae</taxon>
        <taxon>Paraclostridium</taxon>
    </lineage>
</organism>
<dbReference type="RefSeq" id="WP_046823538.1">
    <property type="nucleotide sequence ID" value="NZ_JBCLWQ010000002.1"/>
</dbReference>
<sequence length="169" mass="18285">MKTKKLAHMSLMVGYSLILYIIESYMPNPLIAIFPGAKLGIANIVTLTSLVLFGIKDTFIILSVRVIMSSIFAGPISYLLFSIAGSYLSLIFMYLALKINKFSLIGVSVIGAIGHNIGQLAVAGMIIKNGMIFGYLPYMLFASVITGLFVGIASKFTVGKLSNIDKNVY</sequence>
<dbReference type="OrthoDB" id="9799095at2"/>
<accession>A0A0M3DH78</accession>
<dbReference type="Gene3D" id="1.10.1760.20">
    <property type="match status" value="1"/>
</dbReference>
<comment type="caution">
    <text evidence="2">The sequence shown here is derived from an EMBL/GenBank/DDBJ whole genome shotgun (WGS) entry which is preliminary data.</text>
</comment>
<proteinExistence type="predicted"/>
<feature type="transmembrane region" description="Helical" evidence="1">
    <location>
        <begin position="30"/>
        <end position="55"/>
    </location>
</feature>
<evidence type="ECO:0000256" key="1">
    <source>
        <dbReference type="SAM" id="Phobius"/>
    </source>
</evidence>
<keyword evidence="1" id="KW-0812">Transmembrane</keyword>
<keyword evidence="3" id="KW-1185">Reference proteome</keyword>
<feature type="transmembrane region" description="Helical" evidence="1">
    <location>
        <begin position="132"/>
        <end position="153"/>
    </location>
</feature>
<dbReference type="PATRIC" id="fig|1629550.3.peg.1948"/>
<gene>
    <name evidence="2" type="ORF">VN21_12520</name>
</gene>
<feature type="transmembrane region" description="Helical" evidence="1">
    <location>
        <begin position="104"/>
        <end position="126"/>
    </location>
</feature>
<dbReference type="Proteomes" id="UP000034407">
    <property type="component" value="Unassembled WGS sequence"/>
</dbReference>
<dbReference type="PIRSF" id="PIRSF027391">
    <property type="entry name" value="Hpre_diP_synt_I"/>
    <property type="match status" value="1"/>
</dbReference>
<keyword evidence="1" id="KW-1133">Transmembrane helix</keyword>
<dbReference type="InterPro" id="IPR014535">
    <property type="entry name" value="Hpre_diP_synt_I"/>
</dbReference>
<dbReference type="Pfam" id="PF07456">
    <property type="entry name" value="Hpre_diP_synt_I"/>
    <property type="match status" value="1"/>
</dbReference>
<dbReference type="AlphaFoldDB" id="A0A0M3DH78"/>
<dbReference type="InterPro" id="IPR010898">
    <property type="entry name" value="Hpre_diP_synth_I"/>
</dbReference>
<evidence type="ECO:0000313" key="2">
    <source>
        <dbReference type="EMBL" id="KKY00752.1"/>
    </source>
</evidence>
<evidence type="ECO:0000313" key="3">
    <source>
        <dbReference type="Proteomes" id="UP000034407"/>
    </source>
</evidence>
<name>A0A0M3DH78_9FIRM</name>